<keyword evidence="2" id="KW-1185">Reference proteome</keyword>
<dbReference type="EMBL" id="KU877344">
    <property type="protein sequence ID" value="ANB50204.1"/>
    <property type="molecule type" value="Genomic_DNA"/>
</dbReference>
<dbReference type="KEGG" id="vg:80512566"/>
<dbReference type="InterPro" id="IPR042099">
    <property type="entry name" value="ANL_N_sf"/>
</dbReference>
<evidence type="ECO:0000313" key="1">
    <source>
        <dbReference type="EMBL" id="ANB50204.1"/>
    </source>
</evidence>
<accession>A0A167R1L1</accession>
<reference evidence="1 2" key="1">
    <citation type="journal article" date="2016" name="Genome Announc.">
        <title>Complete Genome Sequence of a New Megavirus Family Member Isolated from an Inland Water Lake for the First Time in India.</title>
        <authorList>
            <person name="Chatterjee A."/>
            <person name="Ali F."/>
            <person name="Bange D."/>
            <person name="Kondabagil K."/>
        </authorList>
    </citation>
    <scope>NUCLEOTIDE SEQUENCE [LARGE SCALE GENOMIC DNA]</scope>
    <source>
        <strain evidence="1">1</strain>
    </source>
</reference>
<evidence type="ECO:0000313" key="2">
    <source>
        <dbReference type="Proteomes" id="UP000241365"/>
    </source>
</evidence>
<dbReference type="Proteomes" id="UP000241365">
    <property type="component" value="Segment"/>
</dbReference>
<protein>
    <submittedName>
        <fullName evidence="1">Uncharacterized protein</fullName>
    </submittedName>
</protein>
<proteinExistence type="predicted"/>
<dbReference type="Gene3D" id="3.40.50.12780">
    <property type="entry name" value="N-terminal domain of ligase-like"/>
    <property type="match status" value="1"/>
</dbReference>
<name>A0A167R1L1_9VIRU</name>
<sequence length="548" mass="62710">MTNILKKFYYYPLSGTGITNVLVYKIILGLNNTCVIKYIKKKLIDDYISQAMNIPAYVSLYENSTEIPVINKQSFHLQFDVKGRIPIGTSVNDYIILKTSGSTSGTPSSIPVSEIDITRLRNYYTNLAKVSGGIMPRRYKYINMFPASDSSTGKFSELLIPENFRLERSNADPDKTIETIESAINTGVLKNGTPIVVAGLPILHLMLIEKLNDYTNESNVDIYLKKHGVCLYGGESPTIPERLQLYRYYDKLFGIYGSTEMGPRLGFALEPNLIIDIALTIPEILSEIINSTSPATSFFYDKYMHNYEIVNDSLVNTPLIQQAELKIRWDQEDQSEIIDTMHVKRVIAKYEYLLMETFQSYNTNDIFNEEILRSILYNFLHTNTYHKLFKYYGLILLYGRKGVIFGGANLDSKFVEIVSNQIDFDFGINHIAIHRKNTSTKDNISTKNYSGLTLDILVETQEILDNDVLLKLKLHIIKLMEHQHHDFEQIMLAYREKNQENIILSGINLFAYESESSPMHLRHEQSGKKIYVVKNLNISDVEACYAAI</sequence>
<dbReference type="RefSeq" id="YP_010775955.1">
    <property type="nucleotide sequence ID" value="NC_075034.1"/>
</dbReference>
<organism evidence="1 2">
    <name type="scientific">Powai lake megavirus</name>
    <dbReference type="NCBI Taxonomy" id="1842663"/>
    <lineage>
        <taxon>Viruses</taxon>
        <taxon>Varidnaviria</taxon>
        <taxon>Bamfordvirae</taxon>
        <taxon>Nucleocytoviricota</taxon>
        <taxon>Megaviricetes</taxon>
        <taxon>Imitervirales</taxon>
        <taxon>Mimiviridae</taxon>
        <taxon>Megamimivirinae</taxon>
        <taxon>Megavirus</taxon>
        <taxon>Megavirus powaiense</taxon>
    </lineage>
</organism>
<dbReference type="GeneID" id="80512566"/>